<dbReference type="AlphaFoldDB" id="R7VDB1"/>
<keyword evidence="3" id="KW-1185">Reference proteome</keyword>
<reference evidence="1 3" key="2">
    <citation type="journal article" date="2013" name="Nature">
        <title>Insights into bilaterian evolution from three spiralian genomes.</title>
        <authorList>
            <person name="Simakov O."/>
            <person name="Marletaz F."/>
            <person name="Cho S.J."/>
            <person name="Edsinger-Gonzales E."/>
            <person name="Havlak P."/>
            <person name="Hellsten U."/>
            <person name="Kuo D.H."/>
            <person name="Larsson T."/>
            <person name="Lv J."/>
            <person name="Arendt D."/>
            <person name="Savage R."/>
            <person name="Osoegawa K."/>
            <person name="de Jong P."/>
            <person name="Grimwood J."/>
            <person name="Chapman J.A."/>
            <person name="Shapiro H."/>
            <person name="Aerts A."/>
            <person name="Otillar R.P."/>
            <person name="Terry A.Y."/>
            <person name="Boore J.L."/>
            <person name="Grigoriev I.V."/>
            <person name="Lindberg D.R."/>
            <person name="Seaver E.C."/>
            <person name="Weisblat D.A."/>
            <person name="Putnam N.H."/>
            <person name="Rokhsar D.S."/>
        </authorList>
    </citation>
    <scope>NUCLEOTIDE SEQUENCE</scope>
    <source>
        <strain evidence="1 3">I ESC-2004</strain>
    </source>
</reference>
<evidence type="ECO:0000313" key="2">
    <source>
        <dbReference type="EnsemblMetazoa" id="CapteP203751"/>
    </source>
</evidence>
<sequence length="131" mass="15196">MEEAEAWAGDVEHDMKVEIAQEKLEKVSEPVSDFKPFDHCETIGDLIKNFAVSLKNLQAMGNESFLLLRSDDFENYFERRIKKEGASKAEIDVEIDLIYSMFRFRDQLTGKRETNLVQMAITELRTRGLMD</sequence>
<accession>R7VDB1</accession>
<dbReference type="Proteomes" id="UP000014760">
    <property type="component" value="Unassembled WGS sequence"/>
</dbReference>
<evidence type="ECO:0000313" key="1">
    <source>
        <dbReference type="EMBL" id="ELU16557.1"/>
    </source>
</evidence>
<dbReference type="EMBL" id="KB293080">
    <property type="protein sequence ID" value="ELU16557.1"/>
    <property type="molecule type" value="Genomic_DNA"/>
</dbReference>
<reference evidence="3" key="1">
    <citation type="submission" date="2012-12" db="EMBL/GenBank/DDBJ databases">
        <authorList>
            <person name="Hellsten U."/>
            <person name="Grimwood J."/>
            <person name="Chapman J.A."/>
            <person name="Shapiro H."/>
            <person name="Aerts A."/>
            <person name="Otillar R.P."/>
            <person name="Terry A.Y."/>
            <person name="Boore J.L."/>
            <person name="Simakov O."/>
            <person name="Marletaz F."/>
            <person name="Cho S.-J."/>
            <person name="Edsinger-Gonzales E."/>
            <person name="Havlak P."/>
            <person name="Kuo D.-H."/>
            <person name="Larsson T."/>
            <person name="Lv J."/>
            <person name="Arendt D."/>
            <person name="Savage R."/>
            <person name="Osoegawa K."/>
            <person name="de Jong P."/>
            <person name="Lindberg D.R."/>
            <person name="Seaver E.C."/>
            <person name="Weisblat D.A."/>
            <person name="Putnam N.H."/>
            <person name="Grigoriev I.V."/>
            <person name="Rokhsar D.S."/>
        </authorList>
    </citation>
    <scope>NUCLEOTIDE SEQUENCE</scope>
    <source>
        <strain evidence="3">I ESC-2004</strain>
    </source>
</reference>
<evidence type="ECO:0000313" key="3">
    <source>
        <dbReference type="Proteomes" id="UP000014760"/>
    </source>
</evidence>
<dbReference type="EMBL" id="AMQN01017401">
    <property type="status" value="NOT_ANNOTATED_CDS"/>
    <property type="molecule type" value="Genomic_DNA"/>
</dbReference>
<reference evidence="2" key="3">
    <citation type="submission" date="2015-06" db="UniProtKB">
        <authorList>
            <consortium name="EnsemblMetazoa"/>
        </authorList>
    </citation>
    <scope>IDENTIFICATION</scope>
</reference>
<dbReference type="EnsemblMetazoa" id="CapteT203751">
    <property type="protein sequence ID" value="CapteP203751"/>
    <property type="gene ID" value="CapteG203751"/>
</dbReference>
<gene>
    <name evidence="1" type="ORF">CAPTEDRAFT_203751</name>
</gene>
<dbReference type="HOGENOM" id="CLU_1929545_0_0_1"/>
<proteinExistence type="predicted"/>
<protein>
    <submittedName>
        <fullName evidence="1 2">Uncharacterized protein</fullName>
    </submittedName>
</protein>
<name>R7VDB1_CAPTE</name>
<organism evidence="1">
    <name type="scientific">Capitella teleta</name>
    <name type="common">Polychaete worm</name>
    <dbReference type="NCBI Taxonomy" id="283909"/>
    <lineage>
        <taxon>Eukaryota</taxon>
        <taxon>Metazoa</taxon>
        <taxon>Spiralia</taxon>
        <taxon>Lophotrochozoa</taxon>
        <taxon>Annelida</taxon>
        <taxon>Polychaeta</taxon>
        <taxon>Sedentaria</taxon>
        <taxon>Scolecida</taxon>
        <taxon>Capitellidae</taxon>
        <taxon>Capitella</taxon>
    </lineage>
</organism>